<dbReference type="SUPFAM" id="SSF48452">
    <property type="entry name" value="TPR-like"/>
    <property type="match status" value="1"/>
</dbReference>
<organism evidence="1">
    <name type="scientific">viral metagenome</name>
    <dbReference type="NCBI Taxonomy" id="1070528"/>
    <lineage>
        <taxon>unclassified sequences</taxon>
        <taxon>metagenomes</taxon>
        <taxon>organismal metagenomes</taxon>
    </lineage>
</organism>
<name>A0A6C0EB70_9ZZZZ</name>
<evidence type="ECO:0000313" key="1">
    <source>
        <dbReference type="EMBL" id="QHT26108.1"/>
    </source>
</evidence>
<reference evidence="1" key="1">
    <citation type="journal article" date="2020" name="Nature">
        <title>Giant virus diversity and host interactions through global metagenomics.</title>
        <authorList>
            <person name="Schulz F."/>
            <person name="Roux S."/>
            <person name="Paez-Espino D."/>
            <person name="Jungbluth S."/>
            <person name="Walsh D.A."/>
            <person name="Denef V.J."/>
            <person name="McMahon K.D."/>
            <person name="Konstantinidis K.T."/>
            <person name="Eloe-Fadrosh E.A."/>
            <person name="Kyrpides N.C."/>
            <person name="Woyke T."/>
        </authorList>
    </citation>
    <scope>NUCLEOTIDE SEQUENCE</scope>
    <source>
        <strain evidence="1">GVMAG-M-3300023179-27</strain>
    </source>
</reference>
<sequence>MESSAIKPKYENGRWQYIQDIACLVFTTGDTNYIVFAADDYYYKENKDRLRITKYLSDLPETDNWTRLIVSDHFIKSVIEFQNFLPEGVVRLNYNHIKALGESYEKEEELLNYCRTECFTFDYSARVDELMATNNFDEAEKEIKKYIKYEKVLDTAYFDLAKIYAYRKDIDKTVRHLERRSYDDFVNLIISKEFEPVKHTPEFVVYIDQCIKYAGEHKLVRFWQGRKEYASVVRVYIQRHWLDSKALCVSDDGSEEECE</sequence>
<proteinExistence type="predicted"/>
<dbReference type="EMBL" id="MN739779">
    <property type="protein sequence ID" value="QHT26108.1"/>
    <property type="molecule type" value="Genomic_DNA"/>
</dbReference>
<dbReference type="AlphaFoldDB" id="A0A6C0EB70"/>
<accession>A0A6C0EB70</accession>
<protein>
    <recommendedName>
        <fullName evidence="2">Tetratricopeptide repeat protein</fullName>
    </recommendedName>
</protein>
<dbReference type="InterPro" id="IPR011990">
    <property type="entry name" value="TPR-like_helical_dom_sf"/>
</dbReference>
<evidence type="ECO:0008006" key="2">
    <source>
        <dbReference type="Google" id="ProtNLM"/>
    </source>
</evidence>